<evidence type="ECO:0000256" key="2">
    <source>
        <dbReference type="ARBA" id="ARBA00006416"/>
    </source>
</evidence>
<evidence type="ECO:0000256" key="3">
    <source>
        <dbReference type="ARBA" id="ARBA00022448"/>
    </source>
</evidence>
<evidence type="ECO:0000313" key="10">
    <source>
        <dbReference type="EMBL" id="CAH0553872.1"/>
    </source>
</evidence>
<accession>A0A9P0B2S3</accession>
<evidence type="ECO:0000256" key="8">
    <source>
        <dbReference type="ARBA" id="ARBA00023136"/>
    </source>
</evidence>
<dbReference type="GO" id="GO:0005743">
    <property type="term" value="C:mitochondrial inner membrane"/>
    <property type="evidence" value="ECO:0007669"/>
    <property type="project" value="UniProtKB-SubCell"/>
</dbReference>
<evidence type="ECO:0000256" key="4">
    <source>
        <dbReference type="ARBA" id="ARBA00022692"/>
    </source>
</evidence>
<evidence type="ECO:0000256" key="1">
    <source>
        <dbReference type="ARBA" id="ARBA00004448"/>
    </source>
</evidence>
<dbReference type="Proteomes" id="UP001154078">
    <property type="component" value="Chromosome 3"/>
</dbReference>
<keyword evidence="11" id="KW-1185">Reference proteome</keyword>
<evidence type="ECO:0000256" key="6">
    <source>
        <dbReference type="ARBA" id="ARBA00022989"/>
    </source>
</evidence>
<keyword evidence="8" id="KW-0472">Membrane</keyword>
<organism evidence="10 11">
    <name type="scientific">Brassicogethes aeneus</name>
    <name type="common">Rape pollen beetle</name>
    <name type="synonym">Meligethes aeneus</name>
    <dbReference type="NCBI Taxonomy" id="1431903"/>
    <lineage>
        <taxon>Eukaryota</taxon>
        <taxon>Metazoa</taxon>
        <taxon>Ecdysozoa</taxon>
        <taxon>Arthropoda</taxon>
        <taxon>Hexapoda</taxon>
        <taxon>Insecta</taxon>
        <taxon>Pterygota</taxon>
        <taxon>Neoptera</taxon>
        <taxon>Endopterygota</taxon>
        <taxon>Coleoptera</taxon>
        <taxon>Polyphaga</taxon>
        <taxon>Cucujiformia</taxon>
        <taxon>Nitidulidae</taxon>
        <taxon>Meligethinae</taxon>
        <taxon>Brassicogethes</taxon>
    </lineage>
</organism>
<evidence type="ECO:0000313" key="11">
    <source>
        <dbReference type="Proteomes" id="UP001154078"/>
    </source>
</evidence>
<comment type="similarity">
    <text evidence="2 9">Belongs to the mitochondrial pyruvate carrier (MPC) (TC 2.A.105) family.</text>
</comment>
<protein>
    <recommendedName>
        <fullName evidence="9">Mitochondrial pyruvate carrier</fullName>
    </recommendedName>
</protein>
<comment type="function">
    <text evidence="9">Mediates the uptake of pyruvate into mitochondria.</text>
</comment>
<keyword evidence="4" id="KW-0812">Transmembrane</keyword>
<gene>
    <name evidence="10" type="ORF">MELIAE_LOCUS5764</name>
</gene>
<dbReference type="PANTHER" id="PTHR14154">
    <property type="entry name" value="UPF0041 BRAIN PROTEIN 44-RELATED"/>
    <property type="match status" value="1"/>
</dbReference>
<sequence>MSKIYVKTIDAVDKVVPKPLRPLWMHPAGPKTIFFWAPIFKWGLVLAGLADLNRPAESISKPQTFALFATGVIWSRYSMVIIPKNYSLFSVNVFVAGTQLYQLHRSFQYSRSLKQKSQL</sequence>
<dbReference type="EMBL" id="OV121134">
    <property type="protein sequence ID" value="CAH0553872.1"/>
    <property type="molecule type" value="Genomic_DNA"/>
</dbReference>
<evidence type="ECO:0000256" key="5">
    <source>
        <dbReference type="ARBA" id="ARBA00022792"/>
    </source>
</evidence>
<reference evidence="10" key="1">
    <citation type="submission" date="2021-12" db="EMBL/GenBank/DDBJ databases">
        <authorList>
            <person name="King R."/>
        </authorList>
    </citation>
    <scope>NUCLEOTIDE SEQUENCE</scope>
</reference>
<dbReference type="InterPro" id="IPR005336">
    <property type="entry name" value="MPC"/>
</dbReference>
<evidence type="ECO:0000256" key="9">
    <source>
        <dbReference type="RuleBase" id="RU363100"/>
    </source>
</evidence>
<keyword evidence="7 9" id="KW-0496">Mitochondrion</keyword>
<dbReference type="OrthoDB" id="869189at2759"/>
<keyword evidence="6" id="KW-1133">Transmembrane helix</keyword>
<proteinExistence type="inferred from homology"/>
<name>A0A9P0B2S3_BRAAE</name>
<dbReference type="Pfam" id="PF03650">
    <property type="entry name" value="MPC"/>
    <property type="match status" value="1"/>
</dbReference>
<dbReference type="AlphaFoldDB" id="A0A9P0B2S3"/>
<keyword evidence="3 9" id="KW-0813">Transport</keyword>
<keyword evidence="5 9" id="KW-0999">Mitochondrion inner membrane</keyword>
<comment type="subcellular location">
    <subcellularLocation>
        <location evidence="1 9">Mitochondrion inner membrane</location>
        <topology evidence="1 9">Multi-pass membrane protein</topology>
    </subcellularLocation>
</comment>
<dbReference type="GO" id="GO:0006850">
    <property type="term" value="P:pyruvate import into mitochondria"/>
    <property type="evidence" value="ECO:0007669"/>
    <property type="project" value="InterPro"/>
</dbReference>
<evidence type="ECO:0000256" key="7">
    <source>
        <dbReference type="ARBA" id="ARBA00023128"/>
    </source>
</evidence>